<protein>
    <recommendedName>
        <fullName evidence="5">Segregation and condensation protein B</fullName>
    </recommendedName>
</protein>
<dbReference type="Proteomes" id="UP000075531">
    <property type="component" value="Unassembled WGS sequence"/>
</dbReference>
<dbReference type="OrthoDB" id="9806226at2"/>
<accession>A0A151B749</accession>
<dbReference type="InterPro" id="IPR036390">
    <property type="entry name" value="WH_DNA-bd_sf"/>
</dbReference>
<proteinExistence type="inferred from homology"/>
<gene>
    <name evidence="5 6" type="primary">scpB</name>
    <name evidence="6" type="ORF">CLTEP_01070</name>
</gene>
<dbReference type="HAMAP" id="MF_01804">
    <property type="entry name" value="ScpB"/>
    <property type="match status" value="1"/>
</dbReference>
<dbReference type="AlphaFoldDB" id="A0A151B749"/>
<keyword evidence="3 5" id="KW-0159">Chromosome partition</keyword>
<dbReference type="NCBIfam" id="TIGR00281">
    <property type="entry name" value="SMC-Scp complex subunit ScpB"/>
    <property type="match status" value="1"/>
</dbReference>
<keyword evidence="2 5" id="KW-0132">Cell division</keyword>
<comment type="subcellular location">
    <subcellularLocation>
        <location evidence="5">Cytoplasm</location>
    </subcellularLocation>
    <text evidence="5">Associated with two foci at the outer edges of the nucleoid region in young cells, and at four foci within both cell halves in older cells.</text>
</comment>
<keyword evidence="1 5" id="KW-0963">Cytoplasm</keyword>
<dbReference type="Pfam" id="PF04079">
    <property type="entry name" value="SMC_ScpB"/>
    <property type="match status" value="1"/>
</dbReference>
<dbReference type="STRING" id="1121338.CLTEP_01070"/>
<dbReference type="GO" id="GO:0051301">
    <property type="term" value="P:cell division"/>
    <property type="evidence" value="ECO:0007669"/>
    <property type="project" value="UniProtKB-KW"/>
</dbReference>
<evidence type="ECO:0000256" key="4">
    <source>
        <dbReference type="ARBA" id="ARBA00023306"/>
    </source>
</evidence>
<dbReference type="Gene3D" id="1.10.10.10">
    <property type="entry name" value="Winged helix-like DNA-binding domain superfamily/Winged helix DNA-binding domain"/>
    <property type="match status" value="2"/>
</dbReference>
<reference evidence="6 7" key="1">
    <citation type="submission" date="2016-02" db="EMBL/GenBank/DDBJ databases">
        <title>Genome sequence of Clostridium tepidiprofundi DSM 19306.</title>
        <authorList>
            <person name="Poehlein A."/>
            <person name="Daniel R."/>
        </authorList>
    </citation>
    <scope>NUCLEOTIDE SEQUENCE [LARGE SCALE GENOMIC DNA]</scope>
    <source>
        <strain evidence="6 7">DSM 19306</strain>
    </source>
</reference>
<comment type="function">
    <text evidence="5">Participates in chromosomal partition during cell division. May act via the formation of a condensin-like complex containing Smc and ScpA that pull DNA away from mid-cell into both cell halves.</text>
</comment>
<organism evidence="6 7">
    <name type="scientific">Clostridium tepidiprofundi DSM 19306</name>
    <dbReference type="NCBI Taxonomy" id="1121338"/>
    <lineage>
        <taxon>Bacteria</taxon>
        <taxon>Bacillati</taxon>
        <taxon>Bacillota</taxon>
        <taxon>Clostridia</taxon>
        <taxon>Eubacteriales</taxon>
        <taxon>Clostridiaceae</taxon>
        <taxon>Clostridium</taxon>
    </lineage>
</organism>
<comment type="caution">
    <text evidence="6">The sequence shown here is derived from an EMBL/GenBank/DDBJ whole genome shotgun (WGS) entry which is preliminary data.</text>
</comment>
<evidence type="ECO:0000256" key="5">
    <source>
        <dbReference type="HAMAP-Rule" id="MF_01804"/>
    </source>
</evidence>
<comment type="similarity">
    <text evidence="5">Belongs to the ScpB family.</text>
</comment>
<keyword evidence="4 5" id="KW-0131">Cell cycle</keyword>
<dbReference type="RefSeq" id="WP_066821835.1">
    <property type="nucleotide sequence ID" value="NZ_LTBA01000001.1"/>
</dbReference>
<dbReference type="InterPro" id="IPR036388">
    <property type="entry name" value="WH-like_DNA-bd_sf"/>
</dbReference>
<evidence type="ECO:0000256" key="1">
    <source>
        <dbReference type="ARBA" id="ARBA00022490"/>
    </source>
</evidence>
<keyword evidence="7" id="KW-1185">Reference proteome</keyword>
<evidence type="ECO:0000256" key="3">
    <source>
        <dbReference type="ARBA" id="ARBA00022829"/>
    </source>
</evidence>
<comment type="subunit">
    <text evidence="5">Homodimer. Homodimerization may be required to stabilize the binding of ScpA to the Smc head domains. Component of a cohesin-like complex composed of ScpA, ScpB and the Smc homodimer, in which ScpA and ScpB bind to the head domain of Smc. The presence of the three proteins is required for the association of the complex with DNA.</text>
</comment>
<dbReference type="GO" id="GO:0005737">
    <property type="term" value="C:cytoplasm"/>
    <property type="evidence" value="ECO:0007669"/>
    <property type="project" value="UniProtKB-SubCell"/>
</dbReference>
<dbReference type="PANTHER" id="PTHR34298:SF2">
    <property type="entry name" value="SEGREGATION AND CONDENSATION PROTEIN B"/>
    <property type="match status" value="1"/>
</dbReference>
<dbReference type="SUPFAM" id="SSF46785">
    <property type="entry name" value="Winged helix' DNA-binding domain"/>
    <property type="match status" value="2"/>
</dbReference>
<dbReference type="GO" id="GO:0051304">
    <property type="term" value="P:chromosome separation"/>
    <property type="evidence" value="ECO:0007669"/>
    <property type="project" value="InterPro"/>
</dbReference>
<dbReference type="GO" id="GO:0006260">
    <property type="term" value="P:DNA replication"/>
    <property type="evidence" value="ECO:0007669"/>
    <property type="project" value="UniProtKB-UniRule"/>
</dbReference>
<dbReference type="PATRIC" id="fig|1121338.3.peg.109"/>
<evidence type="ECO:0000256" key="2">
    <source>
        <dbReference type="ARBA" id="ARBA00022618"/>
    </source>
</evidence>
<dbReference type="PANTHER" id="PTHR34298">
    <property type="entry name" value="SEGREGATION AND CONDENSATION PROTEIN B"/>
    <property type="match status" value="1"/>
</dbReference>
<dbReference type="EMBL" id="LTBA01000001">
    <property type="protein sequence ID" value="KYH35714.1"/>
    <property type="molecule type" value="Genomic_DNA"/>
</dbReference>
<evidence type="ECO:0000313" key="7">
    <source>
        <dbReference type="Proteomes" id="UP000075531"/>
    </source>
</evidence>
<evidence type="ECO:0000313" key="6">
    <source>
        <dbReference type="EMBL" id="KYH35714.1"/>
    </source>
</evidence>
<dbReference type="InterPro" id="IPR005234">
    <property type="entry name" value="ScpB_csome_segregation"/>
</dbReference>
<name>A0A151B749_9CLOT</name>
<dbReference type="PIRSF" id="PIRSF019345">
    <property type="entry name" value="ScpB"/>
    <property type="match status" value="1"/>
</dbReference>
<sequence length="207" mass="23884">MSDEYFSQIEIEGLTNKTKYFSVIESLLFVSGDSLKLKDISKIIECSDSFTKKLMDELIHLYEVDNSRGIKIIRINDSYQLVTKPNNSTFIKKLLNKNSRQSLSQAALETLAIIAYKQPITKLEIDEIRGVKSDRAITTLLNKKLIKENGKLDVPGRPLLYITSEEFLKHFQLENLNQMPKLESFDVKEDNIGENIDKYIEKTLHHK</sequence>